<keyword evidence="1" id="KW-0472">Membrane</keyword>
<organism evidence="2 3">
    <name type="scientific">Limnospira maxima CS-328</name>
    <dbReference type="NCBI Taxonomy" id="513049"/>
    <lineage>
        <taxon>Bacteria</taxon>
        <taxon>Bacillati</taxon>
        <taxon>Cyanobacteriota</taxon>
        <taxon>Cyanophyceae</taxon>
        <taxon>Oscillatoriophycideae</taxon>
        <taxon>Oscillatoriales</taxon>
        <taxon>Sirenicapillariaceae</taxon>
        <taxon>Limnospira</taxon>
    </lineage>
</organism>
<dbReference type="EMBL" id="ABYK01000040">
    <property type="protein sequence ID" value="EDZ93001.1"/>
    <property type="molecule type" value="Genomic_DNA"/>
</dbReference>
<dbReference type="Proteomes" id="UP000004061">
    <property type="component" value="Unassembled WGS sequence"/>
</dbReference>
<keyword evidence="3" id="KW-1185">Reference proteome</keyword>
<feature type="transmembrane region" description="Helical" evidence="1">
    <location>
        <begin position="20"/>
        <end position="38"/>
    </location>
</feature>
<accession>B5W631</accession>
<reference evidence="2 3" key="1">
    <citation type="journal article" date="2011" name="Appl. Environ. Microbiol.">
        <title>Contribution of a Sodium Ion Gradient to Energy Conservation during Fermentation in the Cyanobacterium Arthrospira (Spirulina) maxima CS-328.</title>
        <authorList>
            <person name="Carrieri D."/>
            <person name="Ananyev G."/>
            <person name="Lenz O."/>
            <person name="Bryant D.A."/>
            <person name="Dismukes G.C."/>
        </authorList>
    </citation>
    <scope>NUCLEOTIDE SEQUENCE [LARGE SCALE GENOMIC DNA]</scope>
    <source>
        <strain evidence="2 3">CS-328</strain>
    </source>
</reference>
<protein>
    <submittedName>
        <fullName evidence="2">Uncharacterized protein</fullName>
    </submittedName>
</protein>
<keyword evidence="1" id="KW-1133">Transmembrane helix</keyword>
<comment type="caution">
    <text evidence="2">The sequence shown here is derived from an EMBL/GenBank/DDBJ whole genome shotgun (WGS) entry which is preliminary data.</text>
</comment>
<gene>
    <name evidence="2" type="ORF">AmaxDRAFT_4230</name>
</gene>
<evidence type="ECO:0000313" key="2">
    <source>
        <dbReference type="EMBL" id="EDZ93001.1"/>
    </source>
</evidence>
<proteinExistence type="predicted"/>
<evidence type="ECO:0000256" key="1">
    <source>
        <dbReference type="SAM" id="Phobius"/>
    </source>
</evidence>
<dbReference type="AlphaFoldDB" id="B5W631"/>
<sequence length="47" mass="5289">MLRKNFFWGGGVAFLGGLRYTLDNGNSCIFLAAAYILIMKRYVNILS</sequence>
<keyword evidence="1" id="KW-0812">Transmembrane</keyword>
<evidence type="ECO:0000313" key="3">
    <source>
        <dbReference type="Proteomes" id="UP000004061"/>
    </source>
</evidence>
<name>B5W631_LIMMA</name>